<feature type="compositionally biased region" description="Low complexity" evidence="1">
    <location>
        <begin position="106"/>
        <end position="115"/>
    </location>
</feature>
<sequence>MVITREQSMIIFYRNNLLAFSIRRRFVKHVMMCRIQDLYILNFFIFYQASIDKTLTKRTSKAIRSRIEDLLPEETGSKKPRLMESQQNDDSSILMSADPKIKQEFPGSCSSTSGPSPKPHLEEDIESKYYDAGKRHKILYSWKDSIDNIDIRDASKKDWIFENHNLSNDFRNFQQKTIKQVKENSYLCYKKDIHKILCGCFNLGVF</sequence>
<protein>
    <submittedName>
        <fullName evidence="2">Uncharacterized protein</fullName>
    </submittedName>
</protein>
<dbReference type="VEuPathDB" id="FungiDB:RhiirFUN_004697"/>
<reference evidence="2" key="1">
    <citation type="submission" date="2013-07" db="EMBL/GenBank/DDBJ databases">
        <title>The genome of an arbuscular mycorrhizal fungus provides insights into the evolution of the oldest plant symbiosis.</title>
        <authorList>
            <consortium name="DOE Joint Genome Institute"/>
            <person name="Tisserant E."/>
            <person name="Malbreil M."/>
            <person name="Kuo A."/>
            <person name="Kohler A."/>
            <person name="Symeonidi A."/>
            <person name="Balestrini R."/>
            <person name="Charron P."/>
            <person name="Duensing N."/>
            <person name="Frei-dit-Frey N."/>
            <person name="Gianinazzi-Pearson V."/>
            <person name="Gilbert B."/>
            <person name="Handa Y."/>
            <person name="Hijri M."/>
            <person name="Kaul R."/>
            <person name="Kawaguchi M."/>
            <person name="Krajinski F."/>
            <person name="Lammers P."/>
            <person name="Lapierre D."/>
            <person name="Masclaux F.G."/>
            <person name="Murat C."/>
            <person name="Morin E."/>
            <person name="Ndikumana S."/>
            <person name="Pagni M."/>
            <person name="Petitpierre D."/>
            <person name="Requena N."/>
            <person name="Rosikiewicz P."/>
            <person name="Riley R."/>
            <person name="Saito K."/>
            <person name="San Clemente H."/>
            <person name="Shapiro H."/>
            <person name="van Tuinen D."/>
            <person name="Becard G."/>
            <person name="Bonfante P."/>
            <person name="Paszkowski U."/>
            <person name="Shachar-Hill Y."/>
            <person name="Young J.P."/>
            <person name="Sanders I.R."/>
            <person name="Henrissat B."/>
            <person name="Rensing S.A."/>
            <person name="Grigoriev I.V."/>
            <person name="Corradi N."/>
            <person name="Roux C."/>
            <person name="Martin F."/>
        </authorList>
    </citation>
    <scope>NUCLEOTIDE SEQUENCE</scope>
    <source>
        <strain evidence="2">DAOM 197198</strain>
    </source>
</reference>
<dbReference type="AlphaFoldDB" id="U9TBB8"/>
<evidence type="ECO:0000313" key="2">
    <source>
        <dbReference type="EMBL" id="ESA05445.1"/>
    </source>
</evidence>
<accession>U9TBB8</accession>
<dbReference type="EMBL" id="KI293032">
    <property type="protein sequence ID" value="ESA05445.1"/>
    <property type="molecule type" value="Genomic_DNA"/>
</dbReference>
<organism evidence="2">
    <name type="scientific">Rhizophagus irregularis (strain DAOM 181602 / DAOM 197198 / MUCL 43194)</name>
    <name type="common">Arbuscular mycorrhizal fungus</name>
    <name type="synonym">Glomus intraradices</name>
    <dbReference type="NCBI Taxonomy" id="747089"/>
    <lineage>
        <taxon>Eukaryota</taxon>
        <taxon>Fungi</taxon>
        <taxon>Fungi incertae sedis</taxon>
        <taxon>Mucoromycota</taxon>
        <taxon>Glomeromycotina</taxon>
        <taxon>Glomeromycetes</taxon>
        <taxon>Glomerales</taxon>
        <taxon>Glomeraceae</taxon>
        <taxon>Rhizophagus</taxon>
    </lineage>
</organism>
<gene>
    <name evidence="2" type="ORF">GLOINDRAFT_227618</name>
</gene>
<name>U9TBB8_RHIID</name>
<evidence type="ECO:0000256" key="1">
    <source>
        <dbReference type="SAM" id="MobiDB-lite"/>
    </source>
</evidence>
<feature type="region of interest" description="Disordered" evidence="1">
    <location>
        <begin position="103"/>
        <end position="122"/>
    </location>
</feature>
<proteinExistence type="predicted"/>
<dbReference type="HOGENOM" id="CLU_1332568_0_0_1"/>